<feature type="compositionally biased region" description="Low complexity" evidence="1">
    <location>
        <begin position="1"/>
        <end position="44"/>
    </location>
</feature>
<dbReference type="EMBL" id="ASPP01021027">
    <property type="protein sequence ID" value="ETO12844.1"/>
    <property type="molecule type" value="Genomic_DNA"/>
</dbReference>
<accession>X6MG26</accession>
<protein>
    <submittedName>
        <fullName evidence="2">Uncharacterized protein</fullName>
    </submittedName>
</protein>
<feature type="compositionally biased region" description="Basic and acidic residues" evidence="1">
    <location>
        <begin position="82"/>
        <end position="97"/>
    </location>
</feature>
<dbReference type="AlphaFoldDB" id="X6MG26"/>
<evidence type="ECO:0000256" key="1">
    <source>
        <dbReference type="SAM" id="MobiDB-lite"/>
    </source>
</evidence>
<proteinExistence type="predicted"/>
<evidence type="ECO:0000313" key="3">
    <source>
        <dbReference type="Proteomes" id="UP000023152"/>
    </source>
</evidence>
<feature type="non-terminal residue" evidence="2">
    <location>
        <position position="1"/>
    </location>
</feature>
<name>X6MG26_RETFI</name>
<reference evidence="2 3" key="1">
    <citation type="journal article" date="2013" name="Curr. Biol.">
        <title>The Genome of the Foraminiferan Reticulomyxa filosa.</title>
        <authorList>
            <person name="Glockner G."/>
            <person name="Hulsmann N."/>
            <person name="Schleicher M."/>
            <person name="Noegel A.A."/>
            <person name="Eichinger L."/>
            <person name="Gallinger C."/>
            <person name="Pawlowski J."/>
            <person name="Sierra R."/>
            <person name="Euteneuer U."/>
            <person name="Pillet L."/>
            <person name="Moustafa A."/>
            <person name="Platzer M."/>
            <person name="Groth M."/>
            <person name="Szafranski K."/>
            <person name="Schliwa M."/>
        </authorList>
    </citation>
    <scope>NUCLEOTIDE SEQUENCE [LARGE SCALE GENOMIC DNA]</scope>
</reference>
<feature type="region of interest" description="Disordered" evidence="1">
    <location>
        <begin position="1"/>
        <end position="103"/>
    </location>
</feature>
<feature type="compositionally biased region" description="Polar residues" evidence="1">
    <location>
        <begin position="61"/>
        <end position="80"/>
    </location>
</feature>
<evidence type="ECO:0000313" key="2">
    <source>
        <dbReference type="EMBL" id="ETO12844.1"/>
    </source>
</evidence>
<organism evidence="2 3">
    <name type="scientific">Reticulomyxa filosa</name>
    <dbReference type="NCBI Taxonomy" id="46433"/>
    <lineage>
        <taxon>Eukaryota</taxon>
        <taxon>Sar</taxon>
        <taxon>Rhizaria</taxon>
        <taxon>Retaria</taxon>
        <taxon>Foraminifera</taxon>
        <taxon>Monothalamids</taxon>
        <taxon>Reticulomyxidae</taxon>
        <taxon>Reticulomyxa</taxon>
    </lineage>
</organism>
<sequence>PNTSTNTNTNTNINTDINANANTNANTNANANVNTAENTNGNENQKAEATPSESKDELPSFGQQRSVRFNEELSMSSFPSTRGRERQISMVHRKTDDQSDWDEEYTSDYEKTYDLSDSEYPADRDVAHYVQANTTSQVLPDLNNNFQERLLEQLRRGELSEKLKKLSNPGFGTFCPSRLF</sequence>
<keyword evidence="3" id="KW-1185">Reference proteome</keyword>
<comment type="caution">
    <text evidence="2">The sequence shown here is derived from an EMBL/GenBank/DDBJ whole genome shotgun (WGS) entry which is preliminary data.</text>
</comment>
<feature type="non-terminal residue" evidence="2">
    <location>
        <position position="180"/>
    </location>
</feature>
<dbReference type="Proteomes" id="UP000023152">
    <property type="component" value="Unassembled WGS sequence"/>
</dbReference>
<gene>
    <name evidence="2" type="ORF">RFI_24531</name>
</gene>